<evidence type="ECO:0000313" key="4">
    <source>
        <dbReference type="Proteomes" id="UP000042958"/>
    </source>
</evidence>
<name>A0A0F7TTW7_PENBI</name>
<dbReference type="GO" id="GO:0016491">
    <property type="term" value="F:oxidoreductase activity"/>
    <property type="evidence" value="ECO:0007669"/>
    <property type="project" value="UniProtKB-KW"/>
</dbReference>
<proteinExistence type="predicted"/>
<sequence>MAPLKHRPLGKDGPEVPRLGFGTMGLSTFYGPPKSDEERLAVLEKAHQIGETFWDTAALYGDSEELLGKWFAANPEKRNDIFLATKFGIDFVDGKMEINSSRASCMESCERSLKRLGLQCIDLFYAHRLNPQTPVEETVQAMVELKQQGKIKYLGLSEVSSDTLRRACKLHHITAVQIEYSPFSLDIESDQVRLLETARELGVAIVAYSPLSRGILSGQILSPDDFAESDFRRYLPRYSKENFPKNLELVNKLNQIASVRGCTTSQLTLAWLLAQGDDIFPIPGTTKIPTLVENFESLNVDLSPEEVKQIRDFIEETEVQGSRYPEASAATLFVDTVLPQ</sequence>
<dbReference type="Gene3D" id="3.20.20.100">
    <property type="entry name" value="NADP-dependent oxidoreductase domain"/>
    <property type="match status" value="1"/>
</dbReference>
<feature type="domain" description="NADP-dependent oxidoreductase" evidence="2">
    <location>
        <begin position="18"/>
        <end position="314"/>
    </location>
</feature>
<dbReference type="PANTHER" id="PTHR43625:SF40">
    <property type="entry name" value="ALDO-KETO REDUCTASE YAKC [NADP(+)]"/>
    <property type="match status" value="1"/>
</dbReference>
<organism evidence="3 4">
    <name type="scientific">Penicillium brasilianum</name>
    <dbReference type="NCBI Taxonomy" id="104259"/>
    <lineage>
        <taxon>Eukaryota</taxon>
        <taxon>Fungi</taxon>
        <taxon>Dikarya</taxon>
        <taxon>Ascomycota</taxon>
        <taxon>Pezizomycotina</taxon>
        <taxon>Eurotiomycetes</taxon>
        <taxon>Eurotiomycetidae</taxon>
        <taxon>Eurotiales</taxon>
        <taxon>Aspergillaceae</taxon>
        <taxon>Penicillium</taxon>
    </lineage>
</organism>
<evidence type="ECO:0000256" key="1">
    <source>
        <dbReference type="ARBA" id="ARBA00023002"/>
    </source>
</evidence>
<dbReference type="InterPro" id="IPR050791">
    <property type="entry name" value="Aldo-Keto_reductase"/>
</dbReference>
<keyword evidence="1" id="KW-0560">Oxidoreductase</keyword>
<reference evidence="4" key="1">
    <citation type="journal article" date="2015" name="Genome Announc.">
        <title>Draft genome sequence of the fungus Penicillium brasilianum MG11.</title>
        <authorList>
            <person name="Horn F."/>
            <person name="Linde J."/>
            <person name="Mattern D.J."/>
            <person name="Walther G."/>
            <person name="Guthke R."/>
            <person name="Brakhage A.A."/>
            <person name="Valiante V."/>
        </authorList>
    </citation>
    <scope>NUCLEOTIDE SEQUENCE [LARGE SCALE GENOMIC DNA]</scope>
    <source>
        <strain evidence="4">MG11</strain>
    </source>
</reference>
<dbReference type="InterPro" id="IPR036812">
    <property type="entry name" value="NAD(P)_OxRdtase_dom_sf"/>
</dbReference>
<dbReference type="PRINTS" id="PR00069">
    <property type="entry name" value="ALDKETRDTASE"/>
</dbReference>
<dbReference type="GO" id="GO:0005737">
    <property type="term" value="C:cytoplasm"/>
    <property type="evidence" value="ECO:0007669"/>
    <property type="project" value="TreeGrafter"/>
</dbReference>
<dbReference type="OrthoDB" id="37537at2759"/>
<dbReference type="SUPFAM" id="SSF51430">
    <property type="entry name" value="NAD(P)-linked oxidoreductase"/>
    <property type="match status" value="1"/>
</dbReference>
<dbReference type="InterPro" id="IPR023210">
    <property type="entry name" value="NADP_OxRdtase_dom"/>
</dbReference>
<dbReference type="AlphaFoldDB" id="A0A0F7TTW7"/>
<dbReference type="Pfam" id="PF00248">
    <property type="entry name" value="Aldo_ket_red"/>
    <property type="match status" value="1"/>
</dbReference>
<accession>A0A0F7TTW7</accession>
<evidence type="ECO:0000259" key="2">
    <source>
        <dbReference type="Pfam" id="PF00248"/>
    </source>
</evidence>
<keyword evidence="4" id="KW-1185">Reference proteome</keyword>
<protein>
    <recommendedName>
        <fullName evidence="2">NADP-dependent oxidoreductase domain-containing protein</fullName>
    </recommendedName>
</protein>
<evidence type="ECO:0000313" key="3">
    <source>
        <dbReference type="EMBL" id="CEJ58492.1"/>
    </source>
</evidence>
<dbReference type="PANTHER" id="PTHR43625">
    <property type="entry name" value="AFLATOXIN B1 ALDEHYDE REDUCTASE"/>
    <property type="match status" value="1"/>
</dbReference>
<dbReference type="InterPro" id="IPR020471">
    <property type="entry name" value="AKR"/>
</dbReference>
<dbReference type="EMBL" id="CDHK01000006">
    <property type="protein sequence ID" value="CEJ58492.1"/>
    <property type="molecule type" value="Genomic_DNA"/>
</dbReference>
<gene>
    <name evidence="3" type="ORF">PMG11_07146</name>
</gene>
<dbReference type="Proteomes" id="UP000042958">
    <property type="component" value="Unassembled WGS sequence"/>
</dbReference>
<dbReference type="STRING" id="104259.A0A0F7TTW7"/>